<proteinExistence type="predicted"/>
<comment type="caution">
    <text evidence="1">The sequence shown here is derived from an EMBL/GenBank/DDBJ whole genome shotgun (WGS) entry which is preliminary data.</text>
</comment>
<dbReference type="EMBL" id="JAPFFF010000007">
    <property type="protein sequence ID" value="KAK8886242.1"/>
    <property type="molecule type" value="Genomic_DNA"/>
</dbReference>
<sequence>MEEKALQSSTNLEVIGDNGIIFELDTLKNEANVCLSSDAASLTPFTNQQKDSKLKDSTKENHYNDEKAKIFENLVNGGLDKDEDFRRSMEIRETIPDQKVHHFFTMILQPFIWNFPLTVVHLSKSVN</sequence>
<evidence type="ECO:0000313" key="1">
    <source>
        <dbReference type="EMBL" id="KAK8886242.1"/>
    </source>
</evidence>
<dbReference type="Proteomes" id="UP001470230">
    <property type="component" value="Unassembled WGS sequence"/>
</dbReference>
<organism evidence="1 2">
    <name type="scientific">Tritrichomonas musculus</name>
    <dbReference type="NCBI Taxonomy" id="1915356"/>
    <lineage>
        <taxon>Eukaryota</taxon>
        <taxon>Metamonada</taxon>
        <taxon>Parabasalia</taxon>
        <taxon>Tritrichomonadida</taxon>
        <taxon>Tritrichomonadidae</taxon>
        <taxon>Tritrichomonas</taxon>
    </lineage>
</organism>
<evidence type="ECO:0000313" key="2">
    <source>
        <dbReference type="Proteomes" id="UP001470230"/>
    </source>
</evidence>
<keyword evidence="2" id="KW-1185">Reference proteome</keyword>
<reference evidence="1 2" key="1">
    <citation type="submission" date="2024-04" db="EMBL/GenBank/DDBJ databases">
        <title>Tritrichomonas musculus Genome.</title>
        <authorList>
            <person name="Alves-Ferreira E."/>
            <person name="Grigg M."/>
            <person name="Lorenzi H."/>
            <person name="Galac M."/>
        </authorList>
    </citation>
    <scope>NUCLEOTIDE SEQUENCE [LARGE SCALE GENOMIC DNA]</scope>
    <source>
        <strain evidence="1 2">EAF2021</strain>
    </source>
</reference>
<name>A0ABR2K5P8_9EUKA</name>
<gene>
    <name evidence="1" type="ORF">M9Y10_041701</name>
</gene>
<accession>A0ABR2K5P8</accession>
<protein>
    <submittedName>
        <fullName evidence="1">Uncharacterized protein</fullName>
    </submittedName>
</protein>